<evidence type="ECO:0000313" key="2">
    <source>
        <dbReference type="Proteomes" id="UP000251241"/>
    </source>
</evidence>
<evidence type="ECO:0000313" key="1">
    <source>
        <dbReference type="EMBL" id="SPZ84644.1"/>
    </source>
</evidence>
<proteinExistence type="predicted"/>
<protein>
    <submittedName>
        <fullName evidence="1">Uncharacterized protein</fullName>
    </submittedName>
</protein>
<dbReference type="EMBL" id="UAUU01000003">
    <property type="protein sequence ID" value="SPZ84644.1"/>
    <property type="molecule type" value="Genomic_DNA"/>
</dbReference>
<gene>
    <name evidence="1" type="ORF">NCTC11343_01188</name>
</gene>
<organism evidence="1 2">
    <name type="scientific">Sphingobacterium multivorum</name>
    <dbReference type="NCBI Taxonomy" id="28454"/>
    <lineage>
        <taxon>Bacteria</taxon>
        <taxon>Pseudomonadati</taxon>
        <taxon>Bacteroidota</taxon>
        <taxon>Sphingobacteriia</taxon>
        <taxon>Sphingobacteriales</taxon>
        <taxon>Sphingobacteriaceae</taxon>
        <taxon>Sphingobacterium</taxon>
    </lineage>
</organism>
<name>A0A2X2ITL6_SPHMU</name>
<sequence>MPVIKTFFLGTNTQLKKTIHGSKFYCDTFNPAFFVVFLLQNQRYSALRIFPIYLFKQGLDDL</sequence>
<dbReference type="AlphaFoldDB" id="A0A2X2ITL6"/>
<dbReference type="Proteomes" id="UP000251241">
    <property type="component" value="Unassembled WGS sequence"/>
</dbReference>
<accession>A0A2X2ITL6</accession>
<reference evidence="1 2" key="1">
    <citation type="submission" date="2018-06" db="EMBL/GenBank/DDBJ databases">
        <authorList>
            <consortium name="Pathogen Informatics"/>
            <person name="Doyle S."/>
        </authorList>
    </citation>
    <scope>NUCLEOTIDE SEQUENCE [LARGE SCALE GENOMIC DNA]</scope>
    <source>
        <strain evidence="1 2">NCTC11343</strain>
    </source>
</reference>